<dbReference type="Proteomes" id="UP000294299">
    <property type="component" value="Chromosome NFRAN"/>
</dbReference>
<sequence length="176" mass="19162">MDHDMKFNILRISKNQSTLIVSTTIFLTLLLATTVVLTNNFDTSYAQQQNTTKTGTFNYTQTDASGNPDWINTGNWSLAGIDSESPTFEAVISMVKPNGSAAHEHEVSDLAVSGQPSNENGSIIIEGTTTITMREGPVTEEPTIITLNETTISVYFDPEKIDDHFGNQSITGSVIQ</sequence>
<accession>A0A484IAW7</accession>
<proteinExistence type="predicted"/>
<name>A0A484IAW7_9ARCH</name>
<evidence type="ECO:0000313" key="2">
    <source>
        <dbReference type="Proteomes" id="UP000294299"/>
    </source>
</evidence>
<protein>
    <submittedName>
        <fullName evidence="1">Uncharacterized protein</fullName>
    </submittedName>
</protein>
<reference evidence="1 2" key="1">
    <citation type="submission" date="2019-02" db="EMBL/GenBank/DDBJ databases">
        <authorList>
            <person name="Lehtovirta-Morley E L."/>
        </authorList>
    </citation>
    <scope>NUCLEOTIDE SEQUENCE [LARGE SCALE GENOMIC DNA]</scope>
    <source>
        <strain evidence="1">NFRAN1</strain>
    </source>
</reference>
<evidence type="ECO:0000313" key="1">
    <source>
        <dbReference type="EMBL" id="VFJ14413.1"/>
    </source>
</evidence>
<dbReference type="EMBL" id="LR216287">
    <property type="protein sequence ID" value="VFJ14413.1"/>
    <property type="molecule type" value="Genomic_DNA"/>
</dbReference>
<gene>
    <name evidence="1" type="ORF">NFRAN_2091</name>
</gene>
<keyword evidence="2" id="KW-1185">Reference proteome</keyword>
<dbReference type="KEGG" id="nfn:NFRAN_2091"/>
<dbReference type="AlphaFoldDB" id="A0A484IAW7"/>
<organism evidence="1 2">
    <name type="scientific">Candidatus Nitrosocosmicus franklandianus</name>
    <dbReference type="NCBI Taxonomy" id="1798806"/>
    <lineage>
        <taxon>Archaea</taxon>
        <taxon>Nitrososphaerota</taxon>
        <taxon>Nitrososphaeria</taxon>
        <taxon>Nitrososphaerales</taxon>
        <taxon>Nitrososphaeraceae</taxon>
        <taxon>Candidatus Nitrosocosmicus</taxon>
    </lineage>
</organism>